<keyword evidence="10" id="KW-0067">ATP-binding</keyword>
<dbReference type="Gene3D" id="3.30.565.10">
    <property type="entry name" value="Histidine kinase-like ATPase, C-terminal domain"/>
    <property type="match status" value="1"/>
</dbReference>
<evidence type="ECO:0000256" key="14">
    <source>
        <dbReference type="ARBA" id="ARBA00023136"/>
    </source>
</evidence>
<dbReference type="Pfam" id="PF00672">
    <property type="entry name" value="HAMP"/>
    <property type="match status" value="1"/>
</dbReference>
<dbReference type="InterPro" id="IPR003660">
    <property type="entry name" value="HAMP_dom"/>
</dbReference>
<dbReference type="AlphaFoldDB" id="A0A151A1V9"/>
<evidence type="ECO:0000313" key="21">
    <source>
        <dbReference type="Proteomes" id="UP000075418"/>
    </source>
</evidence>
<evidence type="ECO:0000256" key="15">
    <source>
        <dbReference type="ARBA" id="ARBA00037219"/>
    </source>
</evidence>
<evidence type="ECO:0000256" key="12">
    <source>
        <dbReference type="ARBA" id="ARBA00023012"/>
    </source>
</evidence>
<dbReference type="SMART" id="SM00387">
    <property type="entry name" value="HATPase_c"/>
    <property type="match status" value="1"/>
</dbReference>
<evidence type="ECO:0000256" key="17">
    <source>
        <dbReference type="SAM" id="Phobius"/>
    </source>
</evidence>
<evidence type="ECO:0000313" key="20">
    <source>
        <dbReference type="EMBL" id="KYH13356.1"/>
    </source>
</evidence>
<feature type="domain" description="Histidine kinase" evidence="18">
    <location>
        <begin position="246"/>
        <end position="455"/>
    </location>
</feature>
<dbReference type="GO" id="GO:0005524">
    <property type="term" value="F:ATP binding"/>
    <property type="evidence" value="ECO:0007669"/>
    <property type="project" value="UniProtKB-KW"/>
</dbReference>
<dbReference type="Pfam" id="PF02518">
    <property type="entry name" value="HATPase_c"/>
    <property type="match status" value="1"/>
</dbReference>
<dbReference type="SUPFAM" id="SSF47384">
    <property type="entry name" value="Homodimeric domain of signal transducing histidine kinase"/>
    <property type="match status" value="1"/>
</dbReference>
<name>A0A151A1V9_9STAP</name>
<dbReference type="InterPro" id="IPR003661">
    <property type="entry name" value="HisK_dim/P_dom"/>
</dbReference>
<comment type="catalytic activity">
    <reaction evidence="1">
        <text>ATP + protein L-histidine = ADP + protein N-phospho-L-histidine.</text>
        <dbReference type="EC" id="2.7.13.3"/>
    </reaction>
</comment>
<comment type="function">
    <text evidence="15">Member of the two-component regulatory system HssS/HssR involved in intracellular heme homeostasis and tempering of staphylococcal virulence. HssS functions as a heme sensor histidine kinase which is autophosphorylated at a histidine residue and transfers its phosphate group to an aspartate residue of HssR. HssR/HssS activates the expression of hrtAB, an efflux pump, in response to extracellular heme, hemin, hemoglobin or blood.</text>
</comment>
<dbReference type="Proteomes" id="UP000075418">
    <property type="component" value="Unassembled WGS sequence"/>
</dbReference>
<comment type="subcellular location">
    <subcellularLocation>
        <location evidence="2">Cell membrane</location>
        <topology evidence="2">Multi-pass membrane protein</topology>
    </subcellularLocation>
</comment>
<dbReference type="CDD" id="cd00082">
    <property type="entry name" value="HisKA"/>
    <property type="match status" value="1"/>
</dbReference>
<dbReference type="SMART" id="SM00388">
    <property type="entry name" value="HisKA"/>
    <property type="match status" value="1"/>
</dbReference>
<evidence type="ECO:0000256" key="11">
    <source>
        <dbReference type="ARBA" id="ARBA00022989"/>
    </source>
</evidence>
<evidence type="ECO:0000256" key="9">
    <source>
        <dbReference type="ARBA" id="ARBA00022777"/>
    </source>
</evidence>
<dbReference type="EMBL" id="LUGM01000002">
    <property type="protein sequence ID" value="KYH13356.1"/>
    <property type="molecule type" value="Genomic_DNA"/>
</dbReference>
<dbReference type="InterPro" id="IPR036097">
    <property type="entry name" value="HisK_dim/P_sf"/>
</dbReference>
<proteinExistence type="predicted"/>
<keyword evidence="4" id="KW-1003">Cell membrane</keyword>
<keyword evidence="5" id="KW-0597">Phosphoprotein</keyword>
<keyword evidence="9 20" id="KW-0418">Kinase</keyword>
<dbReference type="CDD" id="cd00075">
    <property type="entry name" value="HATPase"/>
    <property type="match status" value="1"/>
</dbReference>
<dbReference type="Gene3D" id="6.10.340.10">
    <property type="match status" value="1"/>
</dbReference>
<evidence type="ECO:0000256" key="3">
    <source>
        <dbReference type="ARBA" id="ARBA00012438"/>
    </source>
</evidence>
<dbReference type="GO" id="GO:0005886">
    <property type="term" value="C:plasma membrane"/>
    <property type="evidence" value="ECO:0007669"/>
    <property type="project" value="UniProtKB-SubCell"/>
</dbReference>
<organism evidence="20 21">
    <name type="scientific">Staphylococcus kloosii</name>
    <dbReference type="NCBI Taxonomy" id="29384"/>
    <lineage>
        <taxon>Bacteria</taxon>
        <taxon>Bacillati</taxon>
        <taxon>Bacillota</taxon>
        <taxon>Bacilli</taxon>
        <taxon>Bacillales</taxon>
        <taxon>Staphylococcaceae</taxon>
        <taxon>Staphylococcus</taxon>
    </lineage>
</organism>
<dbReference type="PROSITE" id="PS50885">
    <property type="entry name" value="HAMP"/>
    <property type="match status" value="1"/>
</dbReference>
<dbReference type="GO" id="GO:0000155">
    <property type="term" value="F:phosphorelay sensor kinase activity"/>
    <property type="evidence" value="ECO:0007669"/>
    <property type="project" value="InterPro"/>
</dbReference>
<comment type="caution">
    <text evidence="20">The sequence shown here is derived from an EMBL/GenBank/DDBJ whole genome shotgun (WGS) entry which is preliminary data.</text>
</comment>
<evidence type="ECO:0000256" key="16">
    <source>
        <dbReference type="ARBA" id="ARBA00040841"/>
    </source>
</evidence>
<dbReference type="PRINTS" id="PR00344">
    <property type="entry name" value="BCTRLSENSOR"/>
</dbReference>
<dbReference type="SUPFAM" id="SSF55874">
    <property type="entry name" value="ATPase domain of HSP90 chaperone/DNA topoisomerase II/histidine kinase"/>
    <property type="match status" value="1"/>
</dbReference>
<keyword evidence="8" id="KW-0547">Nucleotide-binding</keyword>
<dbReference type="FunFam" id="3.30.565.10:FF:000006">
    <property type="entry name" value="Sensor histidine kinase WalK"/>
    <property type="match status" value="1"/>
</dbReference>
<sequence length="455" mass="52466">MFKSLYIRIAVYTIIVMVFSALVSFLITNVYYHVYLKENNDAKIMRTLKEAKAFEMNDGPKYSSDYFKHLGDLNYQILTVNKHGHKQFYGEPFRKDNISQHAISQVLHNKDYHGIKNQPYKLFVTGFFENVTSNTVGVKFTTHNQEFAVFMRPDIGKTFSEFRVFLAVLITLLLVISITLVILSTYAIIKPVKQLKSSTELMMRGNFSTPIKVTRKDELGTLQYRFDTMRQSLKELDSMRQHFVQNVSHEIKTPLTHIHQLLDKLTFTTKKEEQAYYVDEIYRITTQLSELTKELLLLSELDNGSHLSFNDKVKLNNLLTDIVRHERFATEQKGLTIMSDLADINYVGNERLLHQAFQNLITNGIKYSVEYGIIDLSLKENADAITFTIKNEGNAIDKQTQQHIFERFYKVSNHDNSNGLGLAIAKTIIELHNGHIAVNSEDDATIFTITLPHTK</sequence>
<dbReference type="InterPro" id="IPR003594">
    <property type="entry name" value="HATPase_dom"/>
</dbReference>
<keyword evidence="7 17" id="KW-0812">Transmembrane</keyword>
<dbReference type="CDD" id="cd06225">
    <property type="entry name" value="HAMP"/>
    <property type="match status" value="1"/>
</dbReference>
<dbReference type="Gene3D" id="1.10.287.130">
    <property type="match status" value="1"/>
</dbReference>
<evidence type="ECO:0000259" key="18">
    <source>
        <dbReference type="PROSITE" id="PS50109"/>
    </source>
</evidence>
<evidence type="ECO:0000256" key="10">
    <source>
        <dbReference type="ARBA" id="ARBA00022840"/>
    </source>
</evidence>
<evidence type="ECO:0000256" key="2">
    <source>
        <dbReference type="ARBA" id="ARBA00004651"/>
    </source>
</evidence>
<keyword evidence="14 17" id="KW-0472">Membrane</keyword>
<keyword evidence="13" id="KW-0843">Virulence</keyword>
<evidence type="ECO:0000256" key="7">
    <source>
        <dbReference type="ARBA" id="ARBA00022692"/>
    </source>
</evidence>
<dbReference type="PANTHER" id="PTHR45528">
    <property type="entry name" value="SENSOR HISTIDINE KINASE CPXA"/>
    <property type="match status" value="1"/>
</dbReference>
<evidence type="ECO:0000256" key="5">
    <source>
        <dbReference type="ARBA" id="ARBA00022553"/>
    </source>
</evidence>
<reference evidence="20 21" key="1">
    <citation type="submission" date="2016-02" db="EMBL/GenBank/DDBJ databases">
        <title>Draft genome sequence of hydrocarbon degrading Staphylococcus saprophyticus Strain CNV2, isolated from crude-oil contaminated soil from Noonmati Oil Refinery, Guwahati, Assam, India.</title>
        <authorList>
            <person name="Mukherjee A."/>
            <person name="Chettri B."/>
            <person name="Langpoklakpam J."/>
            <person name="Singh A.K."/>
            <person name="Chattopadhyay D.J."/>
        </authorList>
    </citation>
    <scope>NUCLEOTIDE SEQUENCE [LARGE SCALE GENOMIC DNA]</scope>
    <source>
        <strain evidence="20 21">CNV2</strain>
    </source>
</reference>
<dbReference type="PANTHER" id="PTHR45528:SF11">
    <property type="entry name" value="HISTIDINE KINASE"/>
    <property type="match status" value="1"/>
</dbReference>
<dbReference type="Pfam" id="PF00512">
    <property type="entry name" value="HisKA"/>
    <property type="match status" value="1"/>
</dbReference>
<dbReference type="InterPro" id="IPR036890">
    <property type="entry name" value="HATPase_C_sf"/>
</dbReference>
<evidence type="ECO:0000256" key="4">
    <source>
        <dbReference type="ARBA" id="ARBA00022475"/>
    </source>
</evidence>
<dbReference type="EC" id="2.7.13.3" evidence="3"/>
<protein>
    <recommendedName>
        <fullName evidence="16">Heme sensor protein HssS</fullName>
        <ecNumber evidence="3">2.7.13.3</ecNumber>
    </recommendedName>
</protein>
<feature type="transmembrane region" description="Helical" evidence="17">
    <location>
        <begin position="164"/>
        <end position="189"/>
    </location>
</feature>
<keyword evidence="11 17" id="KW-1133">Transmembrane helix</keyword>
<dbReference type="InterPro" id="IPR004358">
    <property type="entry name" value="Sig_transdc_His_kin-like_C"/>
</dbReference>
<evidence type="ECO:0000256" key="13">
    <source>
        <dbReference type="ARBA" id="ARBA00023026"/>
    </source>
</evidence>
<evidence type="ECO:0000259" key="19">
    <source>
        <dbReference type="PROSITE" id="PS50885"/>
    </source>
</evidence>
<evidence type="ECO:0000256" key="6">
    <source>
        <dbReference type="ARBA" id="ARBA00022679"/>
    </source>
</evidence>
<evidence type="ECO:0000256" key="8">
    <source>
        <dbReference type="ARBA" id="ARBA00022741"/>
    </source>
</evidence>
<gene>
    <name evidence="20" type="ORF">A0131_00830</name>
</gene>
<dbReference type="InterPro" id="IPR050398">
    <property type="entry name" value="HssS/ArlS-like"/>
</dbReference>
<dbReference type="RefSeq" id="WP_061853587.1">
    <property type="nucleotide sequence ID" value="NZ_LUGM01000002.1"/>
</dbReference>
<dbReference type="SMART" id="SM00304">
    <property type="entry name" value="HAMP"/>
    <property type="match status" value="1"/>
</dbReference>
<feature type="transmembrane region" description="Helical" evidence="17">
    <location>
        <begin position="6"/>
        <end position="27"/>
    </location>
</feature>
<feature type="domain" description="HAMP" evidence="19">
    <location>
        <begin position="186"/>
        <end position="238"/>
    </location>
</feature>
<accession>A0A151A1V9</accession>
<dbReference type="InterPro" id="IPR005467">
    <property type="entry name" value="His_kinase_dom"/>
</dbReference>
<dbReference type="PROSITE" id="PS50109">
    <property type="entry name" value="HIS_KIN"/>
    <property type="match status" value="1"/>
</dbReference>
<keyword evidence="6" id="KW-0808">Transferase</keyword>
<keyword evidence="12" id="KW-0902">Two-component regulatory system</keyword>
<dbReference type="SUPFAM" id="SSF158472">
    <property type="entry name" value="HAMP domain-like"/>
    <property type="match status" value="1"/>
</dbReference>
<evidence type="ECO:0000256" key="1">
    <source>
        <dbReference type="ARBA" id="ARBA00000085"/>
    </source>
</evidence>